<reference evidence="2" key="1">
    <citation type="submission" date="2020-12" db="EMBL/GenBank/DDBJ databases">
        <title>Clostridium thailandense sp. nov., a novel acetogenic bacterium isolated from peat land soil in Thailand.</title>
        <authorList>
            <person name="Chaikitkaew S."/>
            <person name="Birkeland N.K."/>
        </authorList>
    </citation>
    <scope>NUCLEOTIDE SEQUENCE</scope>
    <source>
        <strain evidence="2">PL3</strain>
    </source>
</reference>
<keyword evidence="1" id="KW-0732">Signal</keyword>
<protein>
    <submittedName>
        <fullName evidence="2">Cell wall-binding repeat-containing protein</fullName>
    </submittedName>
</protein>
<accession>A0A949X1Z7</accession>
<dbReference type="InterPro" id="IPR051922">
    <property type="entry name" value="Bact_Sporulation_Assoc"/>
</dbReference>
<evidence type="ECO:0000256" key="1">
    <source>
        <dbReference type="SAM" id="SignalP"/>
    </source>
</evidence>
<dbReference type="InterPro" id="IPR007253">
    <property type="entry name" value="Cell_wall-bd_2"/>
</dbReference>
<dbReference type="Pfam" id="PF04122">
    <property type="entry name" value="CW_binding_2"/>
    <property type="match status" value="3"/>
</dbReference>
<dbReference type="RefSeq" id="WP_218319680.1">
    <property type="nucleotide sequence ID" value="NZ_JAEEGC010000028.1"/>
</dbReference>
<evidence type="ECO:0000313" key="2">
    <source>
        <dbReference type="EMBL" id="MBV7272644.1"/>
    </source>
</evidence>
<gene>
    <name evidence="2" type="ORF">I6U48_06890</name>
</gene>
<name>A0A949X1Z7_9CLOT</name>
<sequence length="1102" mass="117879">MNRNSIQAIIMSLVLAASLPAPLVKAAGGNVARVGEADRYATAAKVATTNWSSPKDVVLVCGEGYADAVSASVLAKQLDAPILLTNANALNGNAKNALDTLKPENVYVIGGYASISKSIRSTLTNSGYNVIELSGKNRYETNAAVANKLVELGVKADNVMLVSGEGFSDALSVAPVAAAKGQILLLGSNSSSEMKSVFDFVKANNSKVTVIGTNYAVNDTIYNKLGAVGRVNGGANRFETNINVLNAFQSDLKTDKIFVANASKDGYADALIASSLAGKWASNLVLVDGENDSATSDAVSYIKGKMSDTTDLTVIGGTGVVSDNVISRIKKTNVEPTTPDSATVKSITTVGLNQIKITFNIALDKDTAELLSNYEIDGTKLGSTYATNASATLQDDKRSVVITLSEPYDQFKNVDFKVKNGILDESTAKIISEYEQKITFSDVDKPTVTSVTAKGGNKLVIRFSEPIRIQKGDLNLLKINRQSILNFSLNKTETTLLDSSGDWADGVELYFDTALPEGNNTITFPDGNANQNYDNAAQIPMKTSISTFTIVPSNGLPKVKSAYSPNSDTLYVTYDRAMDKQTALEDSNYKLNGKIIAVDPSDMSFDEGSNDTVVKIKGAGEYIKQGENTLVVKDGVTDSYGYSIEESSITFDVEQNTAKPQITSATMIDSRTIRIKFNKPVSNGSATNKSNYKLVDNSDSEDITYKIDSIGGVSSVNGDNRDTYDLRFSSSDALKGTNYTITVKNVYDTNTPPNVMDTYTTTMDGTSGKVEITSVVRKSGSDRDVVVFFNKAMNESSISNLDNYFFIDGTGDTRKMPPNATAIPASDDRSVTLTFSSSYTIGDGTTDRYIRKIGVANVEDQEGNVLDSVAYTSDISKDLSGGPSVVDDTGKLVYDGNNIVVTFTLTDPLDVLVSSDFKVDGQSADSSVIDGKTVTLTFKGGIDKNSKIDTIRSAGARTTISVSGTASCDVAGRKIRTGSYTLLLPPTTDPTTWVADSSKGTVSLKFNQDIDKDLISSYYDDFIFTNERTGNKLNVTGVTVKDDRNIVYTFSSGSIQSGDTIDVRANDNLANINIRGKEYGNGNYAVFSPSRDDLSTRTVVAK</sequence>
<organism evidence="2 3">
    <name type="scientific">Clostridium thailandense</name>
    <dbReference type="NCBI Taxonomy" id="2794346"/>
    <lineage>
        <taxon>Bacteria</taxon>
        <taxon>Bacillati</taxon>
        <taxon>Bacillota</taxon>
        <taxon>Clostridia</taxon>
        <taxon>Eubacteriales</taxon>
        <taxon>Clostridiaceae</taxon>
        <taxon>Clostridium</taxon>
    </lineage>
</organism>
<dbReference type="AlphaFoldDB" id="A0A949X1Z7"/>
<feature type="signal peptide" evidence="1">
    <location>
        <begin position="1"/>
        <end position="26"/>
    </location>
</feature>
<dbReference type="PANTHER" id="PTHR30032:SF8">
    <property type="entry name" value="GERMINATION-SPECIFIC N-ACETYLMURAMOYL-L-ALANINE AMIDASE"/>
    <property type="match status" value="1"/>
</dbReference>
<dbReference type="Proteomes" id="UP000694308">
    <property type="component" value="Unassembled WGS sequence"/>
</dbReference>
<dbReference type="EMBL" id="JAEEGC010000028">
    <property type="protein sequence ID" value="MBV7272644.1"/>
    <property type="molecule type" value="Genomic_DNA"/>
</dbReference>
<comment type="caution">
    <text evidence="2">The sequence shown here is derived from an EMBL/GenBank/DDBJ whole genome shotgun (WGS) entry which is preliminary data.</text>
</comment>
<feature type="chain" id="PRO_5036729156" evidence="1">
    <location>
        <begin position="27"/>
        <end position="1102"/>
    </location>
</feature>
<keyword evidence="3" id="KW-1185">Reference proteome</keyword>
<dbReference type="PANTHER" id="PTHR30032">
    <property type="entry name" value="N-ACETYLMURAMOYL-L-ALANINE AMIDASE-RELATED"/>
    <property type="match status" value="1"/>
</dbReference>
<evidence type="ECO:0000313" key="3">
    <source>
        <dbReference type="Proteomes" id="UP000694308"/>
    </source>
</evidence>
<proteinExistence type="predicted"/>